<reference evidence="2" key="2">
    <citation type="submission" date="2022-06" db="UniProtKB">
        <authorList>
            <consortium name="EnsemblMetazoa"/>
        </authorList>
    </citation>
    <scope>IDENTIFICATION</scope>
    <source>
        <strain evidence="2">DF5081</strain>
    </source>
</reference>
<organism evidence="2 3">
    <name type="scientific">Caenorhabditis japonica</name>
    <dbReference type="NCBI Taxonomy" id="281687"/>
    <lineage>
        <taxon>Eukaryota</taxon>
        <taxon>Metazoa</taxon>
        <taxon>Ecdysozoa</taxon>
        <taxon>Nematoda</taxon>
        <taxon>Chromadorea</taxon>
        <taxon>Rhabditida</taxon>
        <taxon>Rhabditina</taxon>
        <taxon>Rhabditomorpha</taxon>
        <taxon>Rhabditoidea</taxon>
        <taxon>Rhabditidae</taxon>
        <taxon>Peloderinae</taxon>
        <taxon>Caenorhabditis</taxon>
    </lineage>
</organism>
<proteinExistence type="predicted"/>
<dbReference type="AlphaFoldDB" id="A0A8R1IBL3"/>
<keyword evidence="1" id="KW-1133">Transmembrane helix</keyword>
<keyword evidence="1" id="KW-0472">Membrane</keyword>
<sequence length="459" mass="52382">MHPSHFICGGGVQVLLATNLFCRAEPGSGSTSRLLEAKFQIGNSSHFSIELKCRHDDQLNTKICKVRHSGTHHAQARTIQLTEKKIRDLFSVQFFGVLHFDFLDKRIAFLDQELDLPDKFTYIGQDEIRVGNILVTSVEHSKVCQGLDMYAFETRDLSKPMPDWHEQPEHLPALRENYGTKASFPIPTNFFYDFYYPMREDGSNSDGLDNRIIFDIRVSGQTFRDIKLNFTSEARKKTVIAVQLDSGANKIRLFGYEPDDDWIGKEESHFYSSVGHNLKNFRVSISSAPDFLLAEATVSARGETIFTTKRTMKHRVIDNVRLRSDTAIFYDVQMTSLSDVVVTTCNFRPFKLEDLEDRVPYHSECYKERNILCQKPPQDIKEEAQIPDELKEEFVWTESFVNTNVTVIPLPLKVAVPVDEDDVIVEDIEPFQWCIVGITAASTTMFITIVALNCIRGGL</sequence>
<feature type="transmembrane region" description="Helical" evidence="1">
    <location>
        <begin position="430"/>
        <end position="455"/>
    </location>
</feature>
<dbReference type="EnsemblMetazoa" id="CJA32616.1">
    <property type="protein sequence ID" value="CJA32616.1"/>
    <property type="gene ID" value="WBGene00208463"/>
</dbReference>
<reference evidence="3" key="1">
    <citation type="submission" date="2010-08" db="EMBL/GenBank/DDBJ databases">
        <authorList>
            <consortium name="Caenorhabditis japonica Sequencing Consortium"/>
            <person name="Wilson R.K."/>
        </authorList>
    </citation>
    <scope>NUCLEOTIDE SEQUENCE [LARGE SCALE GENOMIC DNA]</scope>
    <source>
        <strain evidence="3">DF5081</strain>
    </source>
</reference>
<evidence type="ECO:0000313" key="3">
    <source>
        <dbReference type="Proteomes" id="UP000005237"/>
    </source>
</evidence>
<keyword evidence="1" id="KW-0812">Transmembrane</keyword>
<accession>A0A8R1IBL3</accession>
<name>A0A8R1IBL3_CAEJA</name>
<dbReference type="Proteomes" id="UP000005237">
    <property type="component" value="Unassembled WGS sequence"/>
</dbReference>
<evidence type="ECO:0000313" key="2">
    <source>
        <dbReference type="EnsemblMetazoa" id="CJA32616.1"/>
    </source>
</evidence>
<evidence type="ECO:0000256" key="1">
    <source>
        <dbReference type="SAM" id="Phobius"/>
    </source>
</evidence>
<keyword evidence="3" id="KW-1185">Reference proteome</keyword>
<protein>
    <submittedName>
        <fullName evidence="2">Uncharacterized protein</fullName>
    </submittedName>
</protein>